<sequence length="359" mass="37827">MDWLKKVSKKPLFLPLVSVFLVLIINVVYDAIQGNYVFEFLKFELKEGALYGRIIDILNRGSEAAILAIGMTLVVSSSAGTDISVGSVMSLAGSLCCMLLAGFGVTHVREIGELQMPIFVGVIAGIAVAGLCGLFNGFLVAKMKIQPMVATLIFFTAGRAIGLLLTNNKMVYIHLEQFKVFGGKLWIFPTPTVIAAVCILIMTLVLKTTSLGMYVQSVGINPKASRIAGINSVAIILLCYVICGLFSGVAGIVATSRIYSADSNNIGLNLELDAILAVALGGNSLGGGRFNLAGSIIGAYTIQAITTTMYALGVAKAQAPVYKAIIVILIVVVQSPAVKAYFAHRKAQKEGGLAVAGRS</sequence>
<evidence type="ECO:0000313" key="1">
    <source>
        <dbReference type="EMBL" id="QUC68564.1"/>
    </source>
</evidence>
<evidence type="ECO:0000313" key="2">
    <source>
        <dbReference type="Proteomes" id="UP000682782"/>
    </source>
</evidence>
<dbReference type="EMBL" id="CP068393">
    <property type="protein sequence ID" value="QUC68564.1"/>
    <property type="molecule type" value="Genomic_DNA"/>
</dbReference>
<reference evidence="1" key="1">
    <citation type="submission" date="2021-01" db="EMBL/GenBank/DDBJ databases">
        <title>Complete genome sequence of Clostridiales bacterium R-7.</title>
        <authorList>
            <person name="Mahoney-Kurpe S.C."/>
            <person name="Palevich N."/>
            <person name="Koike S."/>
            <person name="Moon C.D."/>
            <person name="Attwood G.T."/>
        </authorList>
    </citation>
    <scope>NUCLEOTIDE SEQUENCE</scope>
    <source>
        <strain evidence="1">R-7</strain>
    </source>
</reference>
<keyword evidence="2" id="KW-1185">Reference proteome</keyword>
<name>A0AC61N3K3_9FIRM</name>
<gene>
    <name evidence="1" type="ORF">JYE49_01115</name>
</gene>
<protein>
    <submittedName>
        <fullName evidence="1">ABC transporter permease</fullName>
    </submittedName>
</protein>
<organism evidence="1 2">
    <name type="scientific">Aristaeella hokkaidonensis</name>
    <dbReference type="NCBI Taxonomy" id="3046382"/>
    <lineage>
        <taxon>Bacteria</taxon>
        <taxon>Bacillati</taxon>
        <taxon>Bacillota</taxon>
        <taxon>Clostridia</taxon>
        <taxon>Eubacteriales</taxon>
        <taxon>Aristaeellaceae</taxon>
        <taxon>Aristaeella</taxon>
    </lineage>
</organism>
<accession>A0AC61N3K3</accession>
<dbReference type="Proteomes" id="UP000682782">
    <property type="component" value="Chromosome"/>
</dbReference>
<proteinExistence type="predicted"/>